<evidence type="ECO:0000313" key="3">
    <source>
        <dbReference type="Proteomes" id="UP000297716"/>
    </source>
</evidence>
<proteinExistence type="predicted"/>
<name>A0A4Z0YYZ0_9PEZI</name>
<feature type="region of interest" description="Disordered" evidence="1">
    <location>
        <begin position="163"/>
        <end position="201"/>
    </location>
</feature>
<comment type="caution">
    <text evidence="2">The sequence shown here is derived from an EMBL/GenBank/DDBJ whole genome shotgun (WGS) entry which is preliminary data.</text>
</comment>
<keyword evidence="3" id="KW-1185">Reference proteome</keyword>
<reference evidence="2 3" key="1">
    <citation type="submission" date="2019-03" db="EMBL/GenBank/DDBJ databases">
        <title>Draft genome sequence of Xylaria hypoxylon DSM 108379, a ubiquitous saprotrophic-parasitic fungi on hardwood.</title>
        <authorList>
            <person name="Buettner E."/>
            <person name="Leonhardt S."/>
            <person name="Gebauer A.M."/>
            <person name="Liers C."/>
            <person name="Hofrichter M."/>
            <person name="Kellner H."/>
        </authorList>
    </citation>
    <scope>NUCLEOTIDE SEQUENCE [LARGE SCALE GENOMIC DNA]</scope>
    <source>
        <strain evidence="2 3">DSM 108379</strain>
    </source>
</reference>
<dbReference type="OrthoDB" id="4772848at2759"/>
<accession>A0A4Z0YYZ0</accession>
<gene>
    <name evidence="2" type="ORF">E0Z10_g7184</name>
</gene>
<evidence type="ECO:0000313" key="2">
    <source>
        <dbReference type="EMBL" id="TGJ81592.1"/>
    </source>
</evidence>
<protein>
    <submittedName>
        <fullName evidence="2">Uncharacterized protein</fullName>
    </submittedName>
</protein>
<sequence>MLDAEPGTDSSALANPVLFKVWPEPGVVIEVMNVLGKPVATDGAGDTLNENVRVVIVPDSVTIVSLQVVSIDNEGVNKDVNGGIGESVTMVVVPDSIRVVSLHVVSIEDGGSEENVTTVVVPDWVEPIEAVLVIPGSEEACVTVKDADATVDPAGNCEEIPADVEELDGGNGPDVDRAEGAPLDASPERTDDGPLVPGIPVEDVTTEPVKDIIDVAELGLGPTIELVPAPTDEVLPWPLKVSAPVFAEVIIDSEDEASPVVRVAMILLIELVATIDEMLLEIPDDNGIGLASEPVGTGNVGGGTVRLPLMLVVISADEVLFDKLDENIPVLVIDSICETEPELTVVISLGILVDGKDVALVKFERGYGPEVEVWLGMTEMLVLRPELVPKMDSLEVED</sequence>
<evidence type="ECO:0000256" key="1">
    <source>
        <dbReference type="SAM" id="MobiDB-lite"/>
    </source>
</evidence>
<dbReference type="EMBL" id="SKBN01000161">
    <property type="protein sequence ID" value="TGJ81592.1"/>
    <property type="molecule type" value="Genomic_DNA"/>
</dbReference>
<dbReference type="AlphaFoldDB" id="A0A4Z0YYZ0"/>
<dbReference type="Proteomes" id="UP000297716">
    <property type="component" value="Unassembled WGS sequence"/>
</dbReference>
<organism evidence="2 3">
    <name type="scientific">Xylaria hypoxylon</name>
    <dbReference type="NCBI Taxonomy" id="37992"/>
    <lineage>
        <taxon>Eukaryota</taxon>
        <taxon>Fungi</taxon>
        <taxon>Dikarya</taxon>
        <taxon>Ascomycota</taxon>
        <taxon>Pezizomycotina</taxon>
        <taxon>Sordariomycetes</taxon>
        <taxon>Xylariomycetidae</taxon>
        <taxon>Xylariales</taxon>
        <taxon>Xylariaceae</taxon>
        <taxon>Xylaria</taxon>
    </lineage>
</organism>